<dbReference type="PANTHER" id="PTHR17130:SF14">
    <property type="entry name" value="CYTOCHROME C OXIDASE ASSEMBLY PROTEIN COX16 HOMOLOG, MITOCHONDRIAL"/>
    <property type="match status" value="1"/>
</dbReference>
<keyword evidence="12" id="KW-1185">Reference proteome</keyword>
<dbReference type="Proteomes" id="UP000054359">
    <property type="component" value="Unassembled WGS sequence"/>
</dbReference>
<dbReference type="OrthoDB" id="5516033at2759"/>
<evidence type="ECO:0000313" key="12">
    <source>
        <dbReference type="Proteomes" id="UP000054359"/>
    </source>
</evidence>
<dbReference type="PANTHER" id="PTHR17130">
    <property type="entry name" value="MITOCHONDRIAL OUTER MEMBRANE PROTEIN 25"/>
    <property type="match status" value="1"/>
</dbReference>
<proteinExistence type="inferred from homology"/>
<sequence>MQVKSFYTHAVQRFQTLRRKSFFKYGLPFLLFLFVGSFGIEQFASLRYEFRKNETLKPENLAKLGLKKKTVTLEEEYEKLKKLDLDSWENVRGPRPWEEPQQMPPKKKQ</sequence>
<protein>
    <recommendedName>
        <fullName evidence="3">Cytochrome c oxidase assembly protein COX16 homolog, mitochondrial</fullName>
    </recommendedName>
</protein>
<feature type="region of interest" description="Disordered" evidence="9">
    <location>
        <begin position="90"/>
        <end position="109"/>
    </location>
</feature>
<keyword evidence="5" id="KW-0999">Mitochondrion inner membrane</keyword>
<accession>A0A087TZP7</accession>
<comment type="similarity">
    <text evidence="2">Belongs to the COX16 family.</text>
</comment>
<organism evidence="11 12">
    <name type="scientific">Stegodyphus mimosarum</name>
    <name type="common">African social velvet spider</name>
    <dbReference type="NCBI Taxonomy" id="407821"/>
    <lineage>
        <taxon>Eukaryota</taxon>
        <taxon>Metazoa</taxon>
        <taxon>Ecdysozoa</taxon>
        <taxon>Arthropoda</taxon>
        <taxon>Chelicerata</taxon>
        <taxon>Arachnida</taxon>
        <taxon>Araneae</taxon>
        <taxon>Araneomorphae</taxon>
        <taxon>Entelegynae</taxon>
        <taxon>Eresoidea</taxon>
        <taxon>Eresidae</taxon>
        <taxon>Stegodyphus</taxon>
    </lineage>
</organism>
<evidence type="ECO:0000256" key="4">
    <source>
        <dbReference type="ARBA" id="ARBA00022692"/>
    </source>
</evidence>
<evidence type="ECO:0000256" key="6">
    <source>
        <dbReference type="ARBA" id="ARBA00022989"/>
    </source>
</evidence>
<keyword evidence="6 10" id="KW-1133">Transmembrane helix</keyword>
<evidence type="ECO:0000256" key="10">
    <source>
        <dbReference type="SAM" id="Phobius"/>
    </source>
</evidence>
<comment type="subcellular location">
    <subcellularLocation>
        <location evidence="1">Mitochondrion inner membrane</location>
        <topology evidence="1">Single-pass membrane protein</topology>
    </subcellularLocation>
</comment>
<keyword evidence="7" id="KW-0496">Mitochondrion</keyword>
<evidence type="ECO:0000256" key="5">
    <source>
        <dbReference type="ARBA" id="ARBA00022792"/>
    </source>
</evidence>
<dbReference type="Pfam" id="PF14138">
    <property type="entry name" value="COX16"/>
    <property type="match status" value="1"/>
</dbReference>
<name>A0A087TZP7_STEMI</name>
<evidence type="ECO:0000256" key="2">
    <source>
        <dbReference type="ARBA" id="ARBA00008370"/>
    </source>
</evidence>
<feature type="non-terminal residue" evidence="11">
    <location>
        <position position="109"/>
    </location>
</feature>
<dbReference type="OMA" id="FKYGVPF"/>
<dbReference type="InterPro" id="IPR020164">
    <property type="entry name" value="Cyt_c_Oxase_assmbl_COX16"/>
</dbReference>
<reference evidence="11 12" key="1">
    <citation type="submission" date="2013-11" db="EMBL/GenBank/DDBJ databases">
        <title>Genome sequencing of Stegodyphus mimosarum.</title>
        <authorList>
            <person name="Bechsgaard J."/>
        </authorList>
    </citation>
    <scope>NUCLEOTIDE SEQUENCE [LARGE SCALE GENOMIC DNA]</scope>
</reference>
<feature type="transmembrane region" description="Helical" evidence="10">
    <location>
        <begin position="21"/>
        <end position="40"/>
    </location>
</feature>
<evidence type="ECO:0000256" key="8">
    <source>
        <dbReference type="ARBA" id="ARBA00023136"/>
    </source>
</evidence>
<evidence type="ECO:0000256" key="3">
    <source>
        <dbReference type="ARBA" id="ARBA00021814"/>
    </source>
</evidence>
<evidence type="ECO:0000256" key="9">
    <source>
        <dbReference type="SAM" id="MobiDB-lite"/>
    </source>
</evidence>
<evidence type="ECO:0000256" key="7">
    <source>
        <dbReference type="ARBA" id="ARBA00023128"/>
    </source>
</evidence>
<evidence type="ECO:0000313" key="11">
    <source>
        <dbReference type="EMBL" id="KFM70586.1"/>
    </source>
</evidence>
<dbReference type="STRING" id="407821.A0A087TZP7"/>
<gene>
    <name evidence="11" type="ORF">X975_16447</name>
</gene>
<dbReference type="AlphaFoldDB" id="A0A087TZP7"/>
<evidence type="ECO:0000256" key="1">
    <source>
        <dbReference type="ARBA" id="ARBA00004434"/>
    </source>
</evidence>
<dbReference type="GO" id="GO:0033617">
    <property type="term" value="P:mitochondrial respiratory chain complex IV assembly"/>
    <property type="evidence" value="ECO:0007669"/>
    <property type="project" value="TreeGrafter"/>
</dbReference>
<dbReference type="GO" id="GO:0005743">
    <property type="term" value="C:mitochondrial inner membrane"/>
    <property type="evidence" value="ECO:0007669"/>
    <property type="project" value="UniProtKB-SubCell"/>
</dbReference>
<keyword evidence="4 10" id="KW-0812">Transmembrane</keyword>
<dbReference type="EMBL" id="KK117482">
    <property type="protein sequence ID" value="KFM70586.1"/>
    <property type="molecule type" value="Genomic_DNA"/>
</dbReference>
<keyword evidence="8 10" id="KW-0472">Membrane</keyword>